<feature type="signal peptide" evidence="1">
    <location>
        <begin position="1"/>
        <end position="17"/>
    </location>
</feature>
<evidence type="ECO:0000256" key="1">
    <source>
        <dbReference type="SAM" id="SignalP"/>
    </source>
</evidence>
<dbReference type="EMBL" id="CANHGI010000003">
    <property type="protein sequence ID" value="CAI5446031.1"/>
    <property type="molecule type" value="Genomic_DNA"/>
</dbReference>
<evidence type="ECO:0008006" key="4">
    <source>
        <dbReference type="Google" id="ProtNLM"/>
    </source>
</evidence>
<sequence length="244" mass="28636">MNTSLLVIFLIIRRFLTFFMKPFTKPIEEEKGEPPIKKLSPEILGVIFSKMEYEDVQKFKNLSKFLSNAHKSKRRIIVGPTCEANVYYNKNKELRLQITIMVTVPWIRILPFKRTIAQTRTIPFDQWNYYFENAKCKKLNITVEEGEIPLEILKEILCCKSIEILSYSGKSINQMTIDFFAAYKPRSFEIVLNDWSLKILDSAKHTLVMIECLTNIDDVVEALKFTYDSIINLKPKIYEKMNIL</sequence>
<evidence type="ECO:0000313" key="3">
    <source>
        <dbReference type="Proteomes" id="UP001152747"/>
    </source>
</evidence>
<protein>
    <recommendedName>
        <fullName evidence="4">F-box domain-containing protein</fullName>
    </recommendedName>
</protein>
<reference evidence="2" key="1">
    <citation type="submission" date="2022-11" db="EMBL/GenBank/DDBJ databases">
        <authorList>
            <person name="Kikuchi T."/>
        </authorList>
    </citation>
    <scope>NUCLEOTIDE SEQUENCE</scope>
    <source>
        <strain evidence="2">PS1010</strain>
    </source>
</reference>
<comment type="caution">
    <text evidence="2">The sequence shown here is derived from an EMBL/GenBank/DDBJ whole genome shotgun (WGS) entry which is preliminary data.</text>
</comment>
<organism evidence="2 3">
    <name type="scientific">Caenorhabditis angaria</name>
    <dbReference type="NCBI Taxonomy" id="860376"/>
    <lineage>
        <taxon>Eukaryota</taxon>
        <taxon>Metazoa</taxon>
        <taxon>Ecdysozoa</taxon>
        <taxon>Nematoda</taxon>
        <taxon>Chromadorea</taxon>
        <taxon>Rhabditida</taxon>
        <taxon>Rhabditina</taxon>
        <taxon>Rhabditomorpha</taxon>
        <taxon>Rhabditoidea</taxon>
        <taxon>Rhabditidae</taxon>
        <taxon>Peloderinae</taxon>
        <taxon>Caenorhabditis</taxon>
    </lineage>
</organism>
<accession>A0A9P1IL15</accession>
<keyword evidence="3" id="KW-1185">Reference proteome</keyword>
<gene>
    <name evidence="2" type="ORF">CAMP_LOCUS8668</name>
</gene>
<name>A0A9P1IL15_9PELO</name>
<dbReference type="AlphaFoldDB" id="A0A9P1IL15"/>
<dbReference type="Proteomes" id="UP001152747">
    <property type="component" value="Unassembled WGS sequence"/>
</dbReference>
<keyword evidence="1" id="KW-0732">Signal</keyword>
<evidence type="ECO:0000313" key="2">
    <source>
        <dbReference type="EMBL" id="CAI5446031.1"/>
    </source>
</evidence>
<feature type="chain" id="PRO_5040401074" description="F-box domain-containing protein" evidence="1">
    <location>
        <begin position="18"/>
        <end position="244"/>
    </location>
</feature>
<proteinExistence type="predicted"/>